<evidence type="ECO:0000313" key="8">
    <source>
        <dbReference type="EMBL" id="GLR63493.1"/>
    </source>
</evidence>
<comment type="similarity">
    <text evidence="2 7">Belongs to the FPP/GGPP synthase family.</text>
</comment>
<reference evidence="9" key="1">
    <citation type="journal article" date="2019" name="Int. J. Syst. Evol. Microbiol.">
        <title>The Global Catalogue of Microorganisms (GCM) 10K type strain sequencing project: providing services to taxonomists for standard genome sequencing and annotation.</title>
        <authorList>
            <consortium name="The Broad Institute Genomics Platform"/>
            <consortium name="The Broad Institute Genome Sequencing Center for Infectious Disease"/>
            <person name="Wu L."/>
            <person name="Ma J."/>
        </authorList>
    </citation>
    <scope>NUCLEOTIDE SEQUENCE [LARGE SCALE GENOMIC DNA]</scope>
    <source>
        <strain evidence="9">NBRC 100033</strain>
    </source>
</reference>
<dbReference type="SFLD" id="SFLDG01017">
    <property type="entry name" value="Polyprenyl_Transferase_Like"/>
    <property type="match status" value="1"/>
</dbReference>
<name>A0ABQ5ZWP9_9GAMM</name>
<dbReference type="SFLD" id="SFLDS00005">
    <property type="entry name" value="Isoprenoid_Synthase_Type_I"/>
    <property type="match status" value="1"/>
</dbReference>
<keyword evidence="5" id="KW-0460">Magnesium</keyword>
<dbReference type="NCBIfam" id="NF045485">
    <property type="entry name" value="FPPsyn"/>
    <property type="match status" value="1"/>
</dbReference>
<dbReference type="Pfam" id="PF00348">
    <property type="entry name" value="polyprenyl_synt"/>
    <property type="match status" value="1"/>
</dbReference>
<dbReference type="InterPro" id="IPR000092">
    <property type="entry name" value="Polyprenyl_synt"/>
</dbReference>
<comment type="cofactor">
    <cofactor evidence="1">
        <name>Mg(2+)</name>
        <dbReference type="ChEBI" id="CHEBI:18420"/>
    </cofactor>
</comment>
<evidence type="ECO:0000256" key="1">
    <source>
        <dbReference type="ARBA" id="ARBA00001946"/>
    </source>
</evidence>
<protein>
    <submittedName>
        <fullName evidence="8">(2E,6E)-farnesyl diphosphate synthase</fullName>
    </submittedName>
</protein>
<dbReference type="Proteomes" id="UP001156682">
    <property type="component" value="Unassembled WGS sequence"/>
</dbReference>
<sequence length="290" mass="30905">MQLEELTRLYATRVNAALDQLLTETAGPSELLKQALDYSLLNGGKRLRPLLVYATGQALGVSLAECDRPAMAVELIHAYSLVHDDLPAMDDDDLRRGRPTCHKAFDEATAILVGDALQTLAFEALADEQQPSALAMVKTLAQASGTQGMVAGQMLDLQGEGQQLSLEELERLHSHKTGALIRAAVRLGGLAAGANAVTLTTLDTYAKALGLAFQVQDDLLDVKGDETTLGKKTGSDALLHKATYPGLLGVEGAEQKAQELVKQACASLNNLSGEWSSLVALANWSINRNF</sequence>
<comment type="caution">
    <text evidence="8">The sequence shown here is derived from an EMBL/GenBank/DDBJ whole genome shotgun (WGS) entry which is preliminary data.</text>
</comment>
<evidence type="ECO:0000256" key="2">
    <source>
        <dbReference type="ARBA" id="ARBA00006706"/>
    </source>
</evidence>
<dbReference type="SUPFAM" id="SSF48576">
    <property type="entry name" value="Terpenoid synthases"/>
    <property type="match status" value="1"/>
</dbReference>
<dbReference type="Gene3D" id="1.10.600.10">
    <property type="entry name" value="Farnesyl Diphosphate Synthase"/>
    <property type="match status" value="1"/>
</dbReference>
<evidence type="ECO:0000256" key="7">
    <source>
        <dbReference type="RuleBase" id="RU004466"/>
    </source>
</evidence>
<dbReference type="PANTHER" id="PTHR43281:SF1">
    <property type="entry name" value="FARNESYL DIPHOSPHATE SYNTHASE"/>
    <property type="match status" value="1"/>
</dbReference>
<keyword evidence="6" id="KW-0414">Isoprene biosynthesis</keyword>
<dbReference type="InterPro" id="IPR008949">
    <property type="entry name" value="Isoprenoid_synthase_dom_sf"/>
</dbReference>
<evidence type="ECO:0000256" key="5">
    <source>
        <dbReference type="ARBA" id="ARBA00022842"/>
    </source>
</evidence>
<keyword evidence="4" id="KW-0479">Metal-binding</keyword>
<dbReference type="PROSITE" id="PS00723">
    <property type="entry name" value="POLYPRENYL_SYNTHASE_1"/>
    <property type="match status" value="1"/>
</dbReference>
<organism evidence="8 9">
    <name type="scientific">Marinospirillum insulare</name>
    <dbReference type="NCBI Taxonomy" id="217169"/>
    <lineage>
        <taxon>Bacteria</taxon>
        <taxon>Pseudomonadati</taxon>
        <taxon>Pseudomonadota</taxon>
        <taxon>Gammaproteobacteria</taxon>
        <taxon>Oceanospirillales</taxon>
        <taxon>Oceanospirillaceae</taxon>
        <taxon>Marinospirillum</taxon>
    </lineage>
</organism>
<gene>
    <name evidence="8" type="ORF">GCM10007878_09280</name>
</gene>
<keyword evidence="3 7" id="KW-0808">Transferase</keyword>
<dbReference type="PROSITE" id="PS00444">
    <property type="entry name" value="POLYPRENYL_SYNTHASE_2"/>
    <property type="match status" value="1"/>
</dbReference>
<accession>A0ABQ5ZWP9</accession>
<dbReference type="InterPro" id="IPR053378">
    <property type="entry name" value="Prenyl_diphosphate_synthase"/>
</dbReference>
<dbReference type="CDD" id="cd00685">
    <property type="entry name" value="Trans_IPPS_HT"/>
    <property type="match status" value="1"/>
</dbReference>
<dbReference type="RefSeq" id="WP_027849839.1">
    <property type="nucleotide sequence ID" value="NZ_BSOR01000016.1"/>
</dbReference>
<keyword evidence="9" id="KW-1185">Reference proteome</keyword>
<dbReference type="EMBL" id="BSOR01000016">
    <property type="protein sequence ID" value="GLR63493.1"/>
    <property type="molecule type" value="Genomic_DNA"/>
</dbReference>
<dbReference type="PANTHER" id="PTHR43281">
    <property type="entry name" value="FARNESYL DIPHOSPHATE SYNTHASE"/>
    <property type="match status" value="1"/>
</dbReference>
<evidence type="ECO:0000256" key="4">
    <source>
        <dbReference type="ARBA" id="ARBA00022723"/>
    </source>
</evidence>
<evidence type="ECO:0000313" key="9">
    <source>
        <dbReference type="Proteomes" id="UP001156682"/>
    </source>
</evidence>
<dbReference type="InterPro" id="IPR033749">
    <property type="entry name" value="Polyprenyl_synt_CS"/>
</dbReference>
<evidence type="ECO:0000256" key="6">
    <source>
        <dbReference type="ARBA" id="ARBA00023229"/>
    </source>
</evidence>
<proteinExistence type="inferred from homology"/>
<dbReference type="NCBIfam" id="NF007877">
    <property type="entry name" value="PRK10581.1"/>
    <property type="match status" value="1"/>
</dbReference>
<evidence type="ECO:0000256" key="3">
    <source>
        <dbReference type="ARBA" id="ARBA00022679"/>
    </source>
</evidence>